<comment type="similarity">
    <text evidence="5">Belongs to the GART family.</text>
</comment>
<evidence type="ECO:0000313" key="11">
    <source>
        <dbReference type="EMBL" id="MBN3053148.1"/>
    </source>
</evidence>
<evidence type="ECO:0000256" key="6">
    <source>
        <dbReference type="ARBA" id="ARBA00041324"/>
    </source>
</evidence>
<proteinExistence type="inferred from homology"/>
<dbReference type="InterPro" id="IPR001555">
    <property type="entry name" value="GART_AS"/>
</dbReference>
<comment type="pathway">
    <text evidence="1">Purine metabolism; IMP biosynthesis via de novo pathway; N(2)-formyl-N(1)-(5-phospho-D-ribosyl)glycinamide from N(1)-(5-phospho-D-ribosyl)glycinamide (10-formyl THF route): step 1/1.</text>
</comment>
<dbReference type="SUPFAM" id="SSF53328">
    <property type="entry name" value="Formyltransferase"/>
    <property type="match status" value="1"/>
</dbReference>
<organism evidence="11 12">
    <name type="scientific">Pectobacterium brasiliense</name>
    <dbReference type="NCBI Taxonomy" id="180957"/>
    <lineage>
        <taxon>Bacteria</taxon>
        <taxon>Pseudomonadati</taxon>
        <taxon>Pseudomonadota</taxon>
        <taxon>Gammaproteobacteria</taxon>
        <taxon>Enterobacterales</taxon>
        <taxon>Pectobacteriaceae</taxon>
        <taxon>Pectobacterium</taxon>
    </lineage>
</organism>
<dbReference type="Proteomes" id="UP000768524">
    <property type="component" value="Unassembled WGS sequence"/>
</dbReference>
<evidence type="ECO:0000256" key="3">
    <source>
        <dbReference type="ARBA" id="ARBA00022679"/>
    </source>
</evidence>
<dbReference type="PROSITE" id="PS00373">
    <property type="entry name" value="GART"/>
    <property type="match status" value="1"/>
</dbReference>
<dbReference type="GO" id="GO:0006189">
    <property type="term" value="P:'de novo' IMP biosynthetic process"/>
    <property type="evidence" value="ECO:0007669"/>
    <property type="project" value="TreeGrafter"/>
</dbReference>
<protein>
    <recommendedName>
        <fullName evidence="2">phosphoribosylglycinamide formyltransferase 1</fullName>
        <ecNumber evidence="2">2.1.2.2</ecNumber>
    </recommendedName>
    <alternativeName>
        <fullName evidence="7">5'-phosphoribosylglycinamide transformylase</fullName>
    </alternativeName>
    <alternativeName>
        <fullName evidence="6">GAR transformylase</fullName>
    </alternativeName>
</protein>
<dbReference type="InterPro" id="IPR036477">
    <property type="entry name" value="Formyl_transf_N_sf"/>
</dbReference>
<evidence type="ECO:0000256" key="1">
    <source>
        <dbReference type="ARBA" id="ARBA00005054"/>
    </source>
</evidence>
<reference evidence="11" key="1">
    <citation type="submission" date="2020-07" db="EMBL/GenBank/DDBJ databases">
        <title>A pangenomic view of the genus Pectobacterium provides insights into genome organization, phylogeny, and virulence.</title>
        <authorList>
            <person name="Jonkheer E."/>
            <person name="Brankovics B."/>
            <person name="Houwers I."/>
            <person name="Van Der Wolf J."/>
            <person name="Bonants P."/>
            <person name="Vreeburg R."/>
            <person name="Bollema R."/>
            <person name="De Haan J."/>
            <person name="Berke L."/>
            <person name="De Ridder D."/>
            <person name="Smit S."/>
            <person name="Van Der Lee T.A.J."/>
        </authorList>
    </citation>
    <scope>NUCLEOTIDE SEQUENCE</scope>
    <source>
        <strain evidence="11">NAK:433</strain>
    </source>
</reference>
<dbReference type="Pfam" id="PF00551">
    <property type="entry name" value="Formyl_trans_N"/>
    <property type="match status" value="1"/>
</dbReference>
<dbReference type="InterPro" id="IPR002376">
    <property type="entry name" value="Formyl_transf_N"/>
</dbReference>
<evidence type="ECO:0000313" key="12">
    <source>
        <dbReference type="Proteomes" id="UP000768524"/>
    </source>
</evidence>
<evidence type="ECO:0000256" key="2">
    <source>
        <dbReference type="ARBA" id="ARBA00012254"/>
    </source>
</evidence>
<feature type="domain" description="N-formyltransferase dimerization C-terminal" evidence="10">
    <location>
        <begin position="208"/>
        <end position="256"/>
    </location>
</feature>
<feature type="domain" description="Formyl transferase N-terminal" evidence="9">
    <location>
        <begin position="74"/>
        <end position="181"/>
    </location>
</feature>
<comment type="caution">
    <text evidence="11">The sequence shown here is derived from an EMBL/GenBank/DDBJ whole genome shotgun (WGS) entry which is preliminary data.</text>
</comment>
<keyword evidence="3" id="KW-0808">Transferase</keyword>
<dbReference type="Gene3D" id="3.40.50.170">
    <property type="entry name" value="Formyl transferase, N-terminal domain"/>
    <property type="match status" value="1"/>
</dbReference>
<evidence type="ECO:0000259" key="10">
    <source>
        <dbReference type="Pfam" id="PF18216"/>
    </source>
</evidence>
<comment type="catalytic activity">
    <reaction evidence="8">
        <text>N(1)-(5-phospho-beta-D-ribosyl)glycinamide + (6R)-10-formyltetrahydrofolate = N(2)-formyl-N(1)-(5-phospho-beta-D-ribosyl)glycinamide + (6S)-5,6,7,8-tetrahydrofolate + H(+)</text>
        <dbReference type="Rhea" id="RHEA:15053"/>
        <dbReference type="ChEBI" id="CHEBI:15378"/>
        <dbReference type="ChEBI" id="CHEBI:57453"/>
        <dbReference type="ChEBI" id="CHEBI:143788"/>
        <dbReference type="ChEBI" id="CHEBI:147286"/>
        <dbReference type="ChEBI" id="CHEBI:195366"/>
        <dbReference type="EC" id="2.1.2.2"/>
    </reaction>
</comment>
<evidence type="ECO:0000256" key="5">
    <source>
        <dbReference type="ARBA" id="ARBA00038440"/>
    </source>
</evidence>
<evidence type="ECO:0000256" key="4">
    <source>
        <dbReference type="ARBA" id="ARBA00022755"/>
    </source>
</evidence>
<dbReference type="EMBL" id="JACGEP010000043">
    <property type="protein sequence ID" value="MBN3053148.1"/>
    <property type="molecule type" value="Genomic_DNA"/>
</dbReference>
<dbReference type="AlphaFoldDB" id="A0AAE2WH45"/>
<keyword evidence="4" id="KW-0658">Purine biosynthesis</keyword>
<name>A0AAE2WH45_9GAMM</name>
<dbReference type="NCBIfam" id="NF005755">
    <property type="entry name" value="PRK07579.1"/>
    <property type="match status" value="1"/>
</dbReference>
<gene>
    <name evidence="11" type="ORF">H4F45_17015</name>
</gene>
<evidence type="ECO:0000256" key="8">
    <source>
        <dbReference type="ARBA" id="ARBA00047664"/>
    </source>
</evidence>
<dbReference type="GO" id="GO:0004644">
    <property type="term" value="F:phosphoribosylglycinamide formyltransferase activity"/>
    <property type="evidence" value="ECO:0007669"/>
    <property type="project" value="UniProtKB-EC"/>
</dbReference>
<evidence type="ECO:0000256" key="7">
    <source>
        <dbReference type="ARBA" id="ARBA00041682"/>
    </source>
</evidence>
<dbReference type="Pfam" id="PF18216">
    <property type="entry name" value="N_formyltrans_C"/>
    <property type="match status" value="1"/>
</dbReference>
<dbReference type="EC" id="2.1.2.2" evidence="2"/>
<dbReference type="PANTHER" id="PTHR43369:SF2">
    <property type="entry name" value="PHOSPHORIBOSYLGLYCINAMIDE FORMYLTRANSFERASE"/>
    <property type="match status" value="1"/>
</dbReference>
<dbReference type="GO" id="GO:0005737">
    <property type="term" value="C:cytoplasm"/>
    <property type="evidence" value="ECO:0007669"/>
    <property type="project" value="TreeGrafter"/>
</dbReference>
<accession>A0AAE2WH45</accession>
<dbReference type="RefSeq" id="WP_205559723.1">
    <property type="nucleotide sequence ID" value="NZ_JACGEN010000031.1"/>
</dbReference>
<evidence type="ECO:0000259" key="9">
    <source>
        <dbReference type="Pfam" id="PF00551"/>
    </source>
</evidence>
<dbReference type="InterPro" id="IPR040660">
    <property type="entry name" value="N_formyltrans_C"/>
</dbReference>
<sequence>MNYILKNIKEKHVKSPKKRLLVISDNKELSLFLKSELGKIFFEHSLKVDFCYTSFNLNPQEMIEINAKKINVKDEETITRIIENYDLVFSLHCKQIFPNRLVENVCCINFHPGLNPYNRGWYPQAFSIVNGLPVGSTIHLMDAEVDHGEIIVQKEVEIKTSDTSLDVYSRIISAEKELIRENIFNIIEGLFKTTKPKQIGNYNGIKEYKALCELNLKSIATFGEHLNILRATTHGDFKNAYFFDENGKKYFVRILIEESR</sequence>
<dbReference type="PANTHER" id="PTHR43369">
    <property type="entry name" value="PHOSPHORIBOSYLGLYCINAMIDE FORMYLTRANSFERASE"/>
    <property type="match status" value="1"/>
</dbReference>